<dbReference type="EMBL" id="CADEBD010000288">
    <property type="protein sequence ID" value="CAB3231027.1"/>
    <property type="molecule type" value="Genomic_DNA"/>
</dbReference>
<keyword evidence="2" id="KW-0732">Signal</keyword>
<evidence type="ECO:0000313" key="6">
    <source>
        <dbReference type="Proteomes" id="UP000494256"/>
    </source>
</evidence>
<evidence type="ECO:0000256" key="2">
    <source>
        <dbReference type="SAM" id="SignalP"/>
    </source>
</evidence>
<dbReference type="Proteomes" id="UP000494256">
    <property type="component" value="Unassembled WGS sequence"/>
</dbReference>
<dbReference type="AlphaFoldDB" id="A0A8S1AYD2"/>
<evidence type="ECO:0000256" key="1">
    <source>
        <dbReference type="SAM" id="Phobius"/>
    </source>
</evidence>
<evidence type="ECO:0000313" key="4">
    <source>
        <dbReference type="EMBL" id="CAB3250034.1"/>
    </source>
</evidence>
<dbReference type="EMBL" id="CADEBC010000540">
    <property type="protein sequence ID" value="CAB3250034.1"/>
    <property type="molecule type" value="Genomic_DNA"/>
</dbReference>
<gene>
    <name evidence="4" type="ORF">APLA_LOCUS12486</name>
    <name evidence="3" type="ORF">APLA_LOCUS4884</name>
</gene>
<dbReference type="Pfam" id="PF07898">
    <property type="entry name" value="DUF1676"/>
    <property type="match status" value="1"/>
</dbReference>
<dbReference type="OrthoDB" id="7303967at2759"/>
<protein>
    <submittedName>
        <fullName evidence="4">Uncharacterized protein</fullName>
    </submittedName>
</protein>
<keyword evidence="5" id="KW-1185">Reference proteome</keyword>
<dbReference type="PANTHER" id="PTHR21879:SF15">
    <property type="entry name" value="OSIRIS 21"/>
    <property type="match status" value="1"/>
</dbReference>
<dbReference type="Proteomes" id="UP000494106">
    <property type="component" value="Unassembled WGS sequence"/>
</dbReference>
<dbReference type="GO" id="GO:0016020">
    <property type="term" value="C:membrane"/>
    <property type="evidence" value="ECO:0007669"/>
    <property type="project" value="TreeGrafter"/>
</dbReference>
<evidence type="ECO:0000313" key="5">
    <source>
        <dbReference type="Proteomes" id="UP000494106"/>
    </source>
</evidence>
<reference evidence="5 6" key="1">
    <citation type="submission" date="2020-04" db="EMBL/GenBank/DDBJ databases">
        <authorList>
            <person name="Wallbank WR R."/>
            <person name="Pardo Diaz C."/>
            <person name="Kozak K."/>
            <person name="Martin S."/>
            <person name="Jiggins C."/>
            <person name="Moest M."/>
            <person name="Warren A I."/>
            <person name="Byers J.R.P. K."/>
            <person name="Montejo-Kovacevich G."/>
            <person name="Yen C E."/>
        </authorList>
    </citation>
    <scope>NUCLEOTIDE SEQUENCE [LARGE SCALE GENOMIC DNA]</scope>
</reference>
<feature type="transmembrane region" description="Helical" evidence="1">
    <location>
        <begin position="158"/>
        <end position="178"/>
    </location>
</feature>
<keyword evidence="1" id="KW-1133">Transmembrane helix</keyword>
<keyword evidence="1" id="KW-0812">Transmembrane</keyword>
<sequence length="268" mass="29308">MCTIFRIYVVSVVCVLVAEGHVHGPRRSRRMEVDDTQNEIDSARAEESSWWWTAELSVLQKLYDDCSAQAHMSMCLKGKALVALTRAVEQENVQLTDGLTLVKQADAPSAIAEPRFFPGMSTEDKLDTMLRTKFEQLLNTHTVSMDLASEGRSKGKKVLPYLLLGIFTTVTIVGGMALKTLAAIAGKALIASKVALTIAVFNSKAESICGEASEGRRGGSVLLRRADDCQHVERLLILPPIRLSVLVPHSNYMKPLPGPPSSHAPLRQ</sequence>
<name>A0A8S1AYD2_ARCPL</name>
<dbReference type="InterPro" id="IPR012464">
    <property type="entry name" value="DUF1676"/>
</dbReference>
<feature type="chain" id="PRO_5036273145" evidence="2">
    <location>
        <begin position="21"/>
        <end position="268"/>
    </location>
</feature>
<keyword evidence="1" id="KW-0472">Membrane</keyword>
<accession>A0A8S1AYD2</accession>
<comment type="caution">
    <text evidence="4">The sequence shown here is derived from an EMBL/GenBank/DDBJ whole genome shotgun (WGS) entry which is preliminary data.</text>
</comment>
<proteinExistence type="predicted"/>
<organism evidence="4 5">
    <name type="scientific">Arctia plantaginis</name>
    <name type="common">Wood tiger moth</name>
    <name type="synonym">Phalaena plantaginis</name>
    <dbReference type="NCBI Taxonomy" id="874455"/>
    <lineage>
        <taxon>Eukaryota</taxon>
        <taxon>Metazoa</taxon>
        <taxon>Ecdysozoa</taxon>
        <taxon>Arthropoda</taxon>
        <taxon>Hexapoda</taxon>
        <taxon>Insecta</taxon>
        <taxon>Pterygota</taxon>
        <taxon>Neoptera</taxon>
        <taxon>Endopterygota</taxon>
        <taxon>Lepidoptera</taxon>
        <taxon>Glossata</taxon>
        <taxon>Ditrysia</taxon>
        <taxon>Noctuoidea</taxon>
        <taxon>Erebidae</taxon>
        <taxon>Arctiinae</taxon>
        <taxon>Arctia</taxon>
    </lineage>
</organism>
<dbReference type="PANTHER" id="PTHR21879">
    <property type="entry name" value="FI03362P-RELATED-RELATED"/>
    <property type="match status" value="1"/>
</dbReference>
<evidence type="ECO:0000313" key="3">
    <source>
        <dbReference type="EMBL" id="CAB3231027.1"/>
    </source>
</evidence>
<feature type="signal peptide" evidence="2">
    <location>
        <begin position="1"/>
        <end position="20"/>
    </location>
</feature>